<organism evidence="2 3">
    <name type="scientific">Actinopolyspora saharensis</name>
    <dbReference type="NCBI Taxonomy" id="995062"/>
    <lineage>
        <taxon>Bacteria</taxon>
        <taxon>Bacillati</taxon>
        <taxon>Actinomycetota</taxon>
        <taxon>Actinomycetes</taxon>
        <taxon>Actinopolysporales</taxon>
        <taxon>Actinopolysporaceae</taxon>
        <taxon>Actinopolyspora</taxon>
    </lineage>
</organism>
<dbReference type="STRING" id="995062.SAMN04489718_4079"/>
<name>A0A1H1H300_9ACTN</name>
<gene>
    <name evidence="2" type="ORF">SAMN04489718_4079</name>
</gene>
<evidence type="ECO:0000313" key="3">
    <source>
        <dbReference type="Proteomes" id="UP000199301"/>
    </source>
</evidence>
<reference evidence="3" key="1">
    <citation type="submission" date="2016-10" db="EMBL/GenBank/DDBJ databases">
        <authorList>
            <person name="Varghese N."/>
            <person name="Submissions S."/>
        </authorList>
    </citation>
    <scope>NUCLEOTIDE SEQUENCE [LARGE SCALE GENOMIC DNA]</scope>
    <source>
        <strain evidence="3">DSM 45459</strain>
    </source>
</reference>
<proteinExistence type="predicted"/>
<accession>A0A1H1H300</accession>
<keyword evidence="3" id="KW-1185">Reference proteome</keyword>
<sequence length="203" mass="22520">MSCPAYHSAVQQLEQAARALGWHGHLVSDIAALGARFTAVTRLRFDVHQWRSVNDWPPETDPARVEAWSESRSLDRLPVPAVELVGLLVRVSKARKATRACGTMLTVAPCAAVLPGDHPYRPWALTEMDYYGIGAVTADRDGAAELVLAPEDRRTEFGTSLFERWLLELLYERVVHSHPESTQNAGRPTDGKPHHTPNEPDRG</sequence>
<dbReference type="AlphaFoldDB" id="A0A1H1H300"/>
<dbReference type="Proteomes" id="UP000199301">
    <property type="component" value="Unassembled WGS sequence"/>
</dbReference>
<evidence type="ECO:0000313" key="2">
    <source>
        <dbReference type="EMBL" id="SDR19827.1"/>
    </source>
</evidence>
<feature type="region of interest" description="Disordered" evidence="1">
    <location>
        <begin position="178"/>
        <end position="203"/>
    </location>
</feature>
<dbReference type="EMBL" id="FNKO01000002">
    <property type="protein sequence ID" value="SDR19827.1"/>
    <property type="molecule type" value="Genomic_DNA"/>
</dbReference>
<feature type="compositionally biased region" description="Basic and acidic residues" evidence="1">
    <location>
        <begin position="189"/>
        <end position="203"/>
    </location>
</feature>
<protein>
    <submittedName>
        <fullName evidence="2">Uncharacterized protein</fullName>
    </submittedName>
</protein>
<evidence type="ECO:0000256" key="1">
    <source>
        <dbReference type="SAM" id="MobiDB-lite"/>
    </source>
</evidence>